<evidence type="ECO:0000313" key="3">
    <source>
        <dbReference type="Proteomes" id="UP001157911"/>
    </source>
</evidence>
<evidence type="ECO:0000256" key="1">
    <source>
        <dbReference type="SAM" id="Coils"/>
    </source>
</evidence>
<proteinExistence type="predicted"/>
<dbReference type="Pfam" id="PF08780">
    <property type="entry name" value="NTase_sub_bind"/>
    <property type="match status" value="1"/>
</dbReference>
<evidence type="ECO:0000313" key="2">
    <source>
        <dbReference type="EMBL" id="SMP15808.1"/>
    </source>
</evidence>
<reference evidence="2 3" key="1">
    <citation type="submission" date="2017-05" db="EMBL/GenBank/DDBJ databases">
        <authorList>
            <person name="Varghese N."/>
            <person name="Submissions S."/>
        </authorList>
    </citation>
    <scope>NUCLEOTIDE SEQUENCE [LARGE SCALE GENOMIC DNA]</scope>
    <source>
        <strain evidence="2 3">DSM 15522</strain>
    </source>
</reference>
<name>A0ABY1NQU4_9BACT</name>
<dbReference type="EMBL" id="FXUB01000004">
    <property type="protein sequence ID" value="SMP15808.1"/>
    <property type="molecule type" value="Genomic_DNA"/>
</dbReference>
<keyword evidence="1" id="KW-0175">Coiled coil</keyword>
<keyword evidence="3" id="KW-1185">Reference proteome</keyword>
<organism evidence="2 3">
    <name type="scientific">Desulfurobacterium pacificum</name>
    <dbReference type="NCBI Taxonomy" id="240166"/>
    <lineage>
        <taxon>Bacteria</taxon>
        <taxon>Pseudomonadati</taxon>
        <taxon>Aquificota</taxon>
        <taxon>Aquificia</taxon>
        <taxon>Desulfurobacteriales</taxon>
        <taxon>Desulfurobacteriaceae</taxon>
        <taxon>Desulfurobacterium</taxon>
    </lineage>
</organism>
<feature type="coiled-coil region" evidence="1">
    <location>
        <begin position="1"/>
        <end position="28"/>
    </location>
</feature>
<dbReference type="Proteomes" id="UP001157911">
    <property type="component" value="Unassembled WGS sequence"/>
</dbReference>
<dbReference type="Gene3D" id="1.20.120.330">
    <property type="entry name" value="Nucleotidyltransferases domain 2"/>
    <property type="match status" value="1"/>
</dbReference>
<dbReference type="NCBIfam" id="TIGR01987">
    <property type="entry name" value="HI0074"/>
    <property type="match status" value="1"/>
</dbReference>
<accession>A0ABY1NQU4</accession>
<sequence>MMRKEKKFKNFSDALERLREAVESAETELEIDGAIQRFEFTFEQAWKALKAFLEDEGIECRSPKGCLKEAYAAELVENEKLWLQMLSDRNTSSRLYSFETSREIFERVKRFYLGAFERLFQTLADRVGD</sequence>
<dbReference type="InterPro" id="IPR010235">
    <property type="entry name" value="HepT"/>
</dbReference>
<comment type="caution">
    <text evidence="2">The sequence shown here is derived from an EMBL/GenBank/DDBJ whole genome shotgun (WGS) entry which is preliminary data.</text>
</comment>
<gene>
    <name evidence="2" type="ORF">SAMN06265339_1442</name>
</gene>
<protein>
    <submittedName>
        <fullName evidence="2">Nucleotidyltransferase substrate binding protein, HI0074 family</fullName>
    </submittedName>
</protein>
<dbReference type="SUPFAM" id="SSF81593">
    <property type="entry name" value="Nucleotidyltransferase substrate binding subunit/domain"/>
    <property type="match status" value="1"/>
</dbReference>